<comment type="caution">
    <text evidence="1">The sequence shown here is derived from an EMBL/GenBank/DDBJ whole genome shotgun (WGS) entry which is preliminary data.</text>
</comment>
<sequence>MLDRFFGSSKSGPPQTASNPLLEAYLKSKPKATQPTLQRGDLTKDSIFETDRRDTKAAIKAGEKQEPRNKHTMSAALDPAPGSRKNWERKMVIRSVRKRGRLSKTERLQQTERQFLGKSPMIRTSVKKMTKLAHQIAGKRIDDAIVQMRFSKKKAAIDVRKHLEYARDRAIAERGMGLGEVEDRKGEE</sequence>
<feature type="non-terminal residue" evidence="1">
    <location>
        <position position="188"/>
    </location>
</feature>
<evidence type="ECO:0000313" key="2">
    <source>
        <dbReference type="Proteomes" id="UP001186974"/>
    </source>
</evidence>
<proteinExistence type="predicted"/>
<organism evidence="1 2">
    <name type="scientific">Coniosporium uncinatum</name>
    <dbReference type="NCBI Taxonomy" id="93489"/>
    <lineage>
        <taxon>Eukaryota</taxon>
        <taxon>Fungi</taxon>
        <taxon>Dikarya</taxon>
        <taxon>Ascomycota</taxon>
        <taxon>Pezizomycotina</taxon>
        <taxon>Dothideomycetes</taxon>
        <taxon>Dothideomycetes incertae sedis</taxon>
        <taxon>Coniosporium</taxon>
    </lineage>
</organism>
<evidence type="ECO:0000313" key="1">
    <source>
        <dbReference type="EMBL" id="KAK3076575.1"/>
    </source>
</evidence>
<accession>A0ACC3DIZ9</accession>
<dbReference type="Proteomes" id="UP001186974">
    <property type="component" value="Unassembled WGS sequence"/>
</dbReference>
<keyword evidence="2" id="KW-1185">Reference proteome</keyword>
<reference evidence="1" key="1">
    <citation type="submission" date="2024-09" db="EMBL/GenBank/DDBJ databases">
        <title>Black Yeasts Isolated from many extreme environments.</title>
        <authorList>
            <person name="Coleine C."/>
            <person name="Stajich J.E."/>
            <person name="Selbmann L."/>
        </authorList>
    </citation>
    <scope>NUCLEOTIDE SEQUENCE</scope>
    <source>
        <strain evidence="1">CCFEE 5737</strain>
    </source>
</reference>
<protein>
    <submittedName>
        <fullName evidence="1">Uncharacterized protein</fullName>
    </submittedName>
</protein>
<dbReference type="EMBL" id="JAWDJW010003817">
    <property type="protein sequence ID" value="KAK3076575.1"/>
    <property type="molecule type" value="Genomic_DNA"/>
</dbReference>
<gene>
    <name evidence="1" type="ORF">LTS18_012645</name>
</gene>
<name>A0ACC3DIZ9_9PEZI</name>